<evidence type="ECO:0000313" key="50">
    <source>
        <dbReference type="EMBL" id="HAC6553856.1"/>
    </source>
</evidence>
<evidence type="ECO:0000256" key="1">
    <source>
        <dbReference type="ARBA" id="ARBA00004651"/>
    </source>
</evidence>
<dbReference type="Pfam" id="PF00664">
    <property type="entry name" value="ABC_membrane"/>
    <property type="match status" value="1"/>
</dbReference>
<evidence type="ECO:0000313" key="61">
    <source>
        <dbReference type="EMBL" id="HAF0343249.1"/>
    </source>
</evidence>
<dbReference type="GO" id="GO:0034040">
    <property type="term" value="F:ATPase-coupled lipid transmembrane transporter activity"/>
    <property type="evidence" value="ECO:0007669"/>
    <property type="project" value="TreeGrafter"/>
</dbReference>
<evidence type="ECO:0000313" key="36">
    <source>
        <dbReference type="EMBL" id="EDI6534443.1"/>
    </source>
</evidence>
<keyword evidence="65" id="KW-0614">Plasmid</keyword>
<dbReference type="CDD" id="cd18567">
    <property type="entry name" value="ABC_6TM_CvaB_RaxB_like"/>
    <property type="match status" value="1"/>
</dbReference>
<evidence type="ECO:0000313" key="29">
    <source>
        <dbReference type="EMBL" id="EDC8474195.1"/>
    </source>
</evidence>
<reference evidence="14" key="2">
    <citation type="submission" date="2018-07" db="EMBL/GenBank/DDBJ databases">
        <authorList>
            <person name="Ashton P.M."/>
            <person name="Dallman T."/>
            <person name="Nair S."/>
            <person name="De Pinna E."/>
            <person name="Peters T."/>
            <person name="Grant K."/>
        </authorList>
    </citation>
    <scope>NUCLEOTIDE SEQUENCE</scope>
    <source>
        <strain evidence="16">464040</strain>
        <strain evidence="15">516951</strain>
        <strain evidence="14">528553</strain>
        <strain evidence="19">563459</strain>
        <strain evidence="17">624378</strain>
        <strain evidence="22">707098</strain>
        <strain evidence="21">761617</strain>
    </source>
</reference>
<dbReference type="EMBL" id="AAHPAG010000024">
    <property type="protein sequence ID" value="EBY7801701.1"/>
    <property type="molecule type" value="Genomic_DNA"/>
</dbReference>
<dbReference type="EMBL" id="DAAGTL010000082">
    <property type="protein sequence ID" value="HAB4489852.1"/>
    <property type="molecule type" value="Genomic_DNA"/>
</dbReference>
<feature type="transmembrane region" description="Helical" evidence="7">
    <location>
        <begin position="398"/>
        <end position="424"/>
    </location>
</feature>
<evidence type="ECO:0000259" key="10">
    <source>
        <dbReference type="PROSITE" id="PS50990"/>
    </source>
</evidence>
<dbReference type="PROSITE" id="PS00675">
    <property type="entry name" value="SIGMA54_INTERACT_1"/>
    <property type="match status" value="1"/>
</dbReference>
<dbReference type="PANTHER" id="PTHR24221">
    <property type="entry name" value="ATP-BINDING CASSETTE SUB-FAMILY B"/>
    <property type="match status" value="1"/>
</dbReference>
<feature type="domain" description="ABC transmembrane type-1" evidence="9">
    <location>
        <begin position="165"/>
        <end position="444"/>
    </location>
</feature>
<dbReference type="EMBL" id="DAAGAN010000017">
    <property type="protein sequence ID" value="HAB2264542.1"/>
    <property type="molecule type" value="Genomic_DNA"/>
</dbReference>
<dbReference type="EMBL" id="AAMETK010000013">
    <property type="protein sequence ID" value="EDG6140257.1"/>
    <property type="molecule type" value="Genomic_DNA"/>
</dbReference>
<dbReference type="InterPro" id="IPR027417">
    <property type="entry name" value="P-loop_NTPase"/>
</dbReference>
<dbReference type="EMBL" id="DAAGQT010000021">
    <property type="protein sequence ID" value="HAB4174772.1"/>
    <property type="molecule type" value="Genomic_DNA"/>
</dbReference>
<evidence type="ECO:0000313" key="26">
    <source>
        <dbReference type="EMBL" id="EDB8864191.1"/>
    </source>
</evidence>
<evidence type="ECO:0000313" key="14">
    <source>
        <dbReference type="EMBL" id="EBS2747190.1"/>
    </source>
</evidence>
<dbReference type="EMBL" id="DAAFVT010000019">
    <property type="protein sequence ID" value="HAB1724094.1"/>
    <property type="molecule type" value="Genomic_DNA"/>
</dbReference>
<dbReference type="EMBL" id="DAAGMO010000012">
    <property type="protein sequence ID" value="HAB3678472.1"/>
    <property type="molecule type" value="Genomic_DNA"/>
</dbReference>
<dbReference type="InterPro" id="IPR025662">
    <property type="entry name" value="Sigma_54_int_dom_ATP-bd_1"/>
</dbReference>
<dbReference type="InterPro" id="IPR039421">
    <property type="entry name" value="Type_1_exporter"/>
</dbReference>
<evidence type="ECO:0000313" key="56">
    <source>
        <dbReference type="EMBL" id="HAE5436365.1"/>
    </source>
</evidence>
<dbReference type="EMBL" id="AAMEVE010000033">
    <property type="protein sequence ID" value="EDG6336728.1"/>
    <property type="molecule type" value="Genomic_DNA"/>
</dbReference>
<evidence type="ECO:0000313" key="60">
    <source>
        <dbReference type="EMBL" id="HAF0046018.1"/>
    </source>
</evidence>
<dbReference type="EMBL" id="DAAFVM010000014">
    <property type="protein sequence ID" value="HAB1679370.1"/>
    <property type="molecule type" value="Genomic_DNA"/>
</dbReference>
<feature type="domain" description="ABC transporter" evidence="8">
    <location>
        <begin position="476"/>
        <end position="700"/>
    </location>
</feature>
<evidence type="ECO:0000313" key="32">
    <source>
        <dbReference type="EMBL" id="EDG6336728.1"/>
    </source>
</evidence>
<dbReference type="InterPro" id="IPR036640">
    <property type="entry name" value="ABC1_TM_sf"/>
</dbReference>
<dbReference type="EMBL" id="AAHTGE010000011">
    <property type="protein sequence ID" value="ECA0963491.1"/>
    <property type="molecule type" value="Genomic_DNA"/>
</dbReference>
<evidence type="ECO:0000313" key="52">
    <source>
        <dbReference type="EMBL" id="HAC7055776.1"/>
    </source>
</evidence>
<dbReference type="PROSITE" id="PS50929">
    <property type="entry name" value="ABC_TM1F"/>
    <property type="match status" value="1"/>
</dbReference>
<evidence type="ECO:0000313" key="43">
    <source>
        <dbReference type="EMBL" id="HAB3719003.1"/>
    </source>
</evidence>
<evidence type="ECO:0000313" key="27">
    <source>
        <dbReference type="EMBL" id="EDB8897132.1"/>
    </source>
</evidence>
<dbReference type="SUPFAM" id="SSF52540">
    <property type="entry name" value="P-loop containing nucleoside triphosphate hydrolases"/>
    <property type="match status" value="1"/>
</dbReference>
<dbReference type="EMBL" id="DAASNY010000021">
    <property type="protein sequence ID" value="HAE6309041.1"/>
    <property type="molecule type" value="Genomic_DNA"/>
</dbReference>
<dbReference type="PROSITE" id="PS50893">
    <property type="entry name" value="ABC_TRANSPORTER_2"/>
    <property type="match status" value="1"/>
</dbReference>
<dbReference type="EMBL" id="AAKSRR010000063">
    <property type="protein sequence ID" value="ECV1009397.1"/>
    <property type="molecule type" value="Genomic_DNA"/>
</dbReference>
<dbReference type="PANTHER" id="PTHR24221:SF606">
    <property type="entry name" value="COLICIN V SECRETION-PROCESSING ATP-BINDING PROTEIN"/>
    <property type="match status" value="1"/>
</dbReference>
<geneLocation type="plasmid" evidence="65">
    <name>pN17S0976</name>
</geneLocation>
<keyword evidence="5 7" id="KW-1133">Transmembrane helix</keyword>
<dbReference type="EMBL" id="DAATCB010000019">
    <property type="protein sequence ID" value="HAE7979670.1"/>
    <property type="molecule type" value="Genomic_DNA"/>
</dbReference>
<sequence>MDMFIKRVKLILQSEDSECGQACLAMIFNYYGYGISLPELRKNHSAQTGGTKVSYLMETCNDHGFRAIAYSLTIEELRKLTLPCILHWNFSHFVVLTKINKNSVEINDPALGCMRIDQDKLKQYFTGVAVEIKKSESFSPVKPKKINIRDVTGKVIGFIPFIFKMLAASILIDIIALLMPRISQLILDKVIPDHDKNLLIFCFLVSLALLVLQFVISTMSDLTKIKFEAYFKSNWRSNVFSKLTRLPVDFFKSRGFGNIMYRFKSIDIIQNYLSDKLSTLILNATSSIIIAVILLSYNVELAAIVIMASVLYSVVRFAAYFYIKQNQLSTIALKSREQSVLINTLKFIQTHKLYGGLHRIHNQYHGIITDEASVSAKSQIITMIATNINQFISGFRNILVLFVAVLLALNNEMTIGMIFAFTAYSVEFSRRSTIVINLIYKIQLLKIQSSRLSEIVHATDESSLASYFELNENYSLSARGIYHQYDKLAPLVLVDINIDISENETVLLTGDSGSGKSTFIKILLGITEPVAGSLFIGGVNIKKTGKHAIRKITSSVLQGDSLFPGTIYENITFNDNLDNIEQVYEIADAIGIHDVITRLPLGYFTQVGDMSDFLSGGEKQKLLIVRALFKKPKILILDEADSNLDIFSEKKVFDVIMNYECTKIIVSHKNERTYPVDRIIHFRKGEVVAIRNTPPKPIHD</sequence>
<feature type="transmembrane region" description="Helical" evidence="7">
    <location>
        <begin position="198"/>
        <end position="216"/>
    </location>
</feature>
<evidence type="ECO:0000313" key="45">
    <source>
        <dbReference type="EMBL" id="HAB4174772.1"/>
    </source>
</evidence>
<dbReference type="EMBL" id="DAAWCZ010000017">
    <property type="protein sequence ID" value="HAF7373210.1"/>
    <property type="molecule type" value="Genomic_DNA"/>
</dbReference>
<keyword evidence="3" id="KW-0547">Nucleotide-binding</keyword>
<dbReference type="EMBL" id="DAASFK010000019">
    <property type="protein sequence ID" value="HAE5305765.1"/>
    <property type="molecule type" value="Genomic_DNA"/>
</dbReference>
<evidence type="ECO:0000313" key="22">
    <source>
        <dbReference type="EMBL" id="ECD8866755.1"/>
    </source>
</evidence>
<evidence type="ECO:0000313" key="57">
    <source>
        <dbReference type="EMBL" id="HAE6309041.1"/>
    </source>
</evidence>
<dbReference type="EMBL" id="AAGUYX010000040">
    <property type="protein sequence ID" value="EBS2747190.1"/>
    <property type="molecule type" value="Genomic_DNA"/>
</dbReference>
<evidence type="ECO:0000256" key="2">
    <source>
        <dbReference type="ARBA" id="ARBA00022692"/>
    </source>
</evidence>
<comment type="subcellular location">
    <subcellularLocation>
        <location evidence="1">Cell membrane</location>
        <topology evidence="1">Multi-pass membrane protein</topology>
    </subcellularLocation>
</comment>
<dbReference type="EMBL" id="AAHWEZ010000034">
    <property type="protein sequence ID" value="ECB0126345.1"/>
    <property type="molecule type" value="Genomic_DNA"/>
</dbReference>
<dbReference type="GO" id="GO:0008233">
    <property type="term" value="F:peptidase activity"/>
    <property type="evidence" value="ECO:0007669"/>
    <property type="project" value="InterPro"/>
</dbReference>
<feature type="transmembrane region" description="Helical" evidence="7">
    <location>
        <begin position="155"/>
        <end position="178"/>
    </location>
</feature>
<dbReference type="PROSITE" id="PS50990">
    <property type="entry name" value="PEPTIDASE_C39"/>
    <property type="match status" value="1"/>
</dbReference>
<evidence type="ECO:0000313" key="40">
    <source>
        <dbReference type="EMBL" id="HAB1822579.1"/>
    </source>
</evidence>
<dbReference type="Gene3D" id="1.20.1560.10">
    <property type="entry name" value="ABC transporter type 1, transmembrane domain"/>
    <property type="match status" value="1"/>
</dbReference>
<evidence type="ECO:0000313" key="49">
    <source>
        <dbReference type="EMBL" id="HAB5775944.1"/>
    </source>
</evidence>
<evidence type="ECO:0000313" key="35">
    <source>
        <dbReference type="EMBL" id="EDI2673690.1"/>
    </source>
</evidence>
<protein>
    <submittedName>
        <fullName evidence="29">ATP-binding cassette domain-containing protein</fullName>
    </submittedName>
    <submittedName>
        <fullName evidence="24">Peptidase domain-containing ABC transporter</fullName>
    </submittedName>
</protein>
<dbReference type="SMART" id="SM00382">
    <property type="entry name" value="AAA"/>
    <property type="match status" value="1"/>
</dbReference>
<evidence type="ECO:0000256" key="6">
    <source>
        <dbReference type="ARBA" id="ARBA00023136"/>
    </source>
</evidence>
<dbReference type="EMBL" id="DAAHEK010000022">
    <property type="protein sequence ID" value="HAB5775944.1"/>
    <property type="molecule type" value="Genomic_DNA"/>
</dbReference>
<dbReference type="EMBL" id="DAAUEF010000018">
    <property type="protein sequence ID" value="HAF1328063.1"/>
    <property type="molecule type" value="Genomic_DNA"/>
</dbReference>
<evidence type="ECO:0000256" key="3">
    <source>
        <dbReference type="ARBA" id="ARBA00022741"/>
    </source>
</evidence>
<dbReference type="EMBL" id="AAGDRP010000038">
    <property type="protein sequence ID" value="EBM7866464.1"/>
    <property type="molecule type" value="Genomic_DNA"/>
</dbReference>
<evidence type="ECO:0000313" key="34">
    <source>
        <dbReference type="EMBL" id="EDH8388994.1"/>
    </source>
</evidence>
<dbReference type="EMBL" id="AAKYXH010000021">
    <property type="protein sequence ID" value="ECX1649195.1"/>
    <property type="molecule type" value="Genomic_DNA"/>
</dbReference>
<evidence type="ECO:0000313" key="44">
    <source>
        <dbReference type="EMBL" id="HAB4151784.1"/>
    </source>
</evidence>
<evidence type="ECO:0000313" key="48">
    <source>
        <dbReference type="EMBL" id="HAB5735630.1"/>
    </source>
</evidence>
<evidence type="ECO:0000313" key="38">
    <source>
        <dbReference type="EMBL" id="HAB1679370.1"/>
    </source>
</evidence>
<dbReference type="EMBL" id="DAASFJ010000018">
    <property type="protein sequence ID" value="HAE5291929.1"/>
    <property type="molecule type" value="Genomic_DNA"/>
</dbReference>
<evidence type="ECO:0000313" key="24">
    <source>
        <dbReference type="EMBL" id="ECX1649195.1"/>
    </source>
</evidence>
<dbReference type="EMBL" id="AAGJWD010000048">
    <property type="protein sequence ID" value="EBO8617094.1"/>
    <property type="molecule type" value="Genomic_DNA"/>
</dbReference>
<dbReference type="EMBL" id="AAMLRT010000014">
    <property type="protein sequence ID" value="EDI6534443.1"/>
    <property type="molecule type" value="Genomic_DNA"/>
</dbReference>
<evidence type="ECO:0000313" key="18">
    <source>
        <dbReference type="EMBL" id="ECA0963491.1"/>
    </source>
</evidence>
<dbReference type="EMBL" id="DAAAKK010000027">
    <property type="protein sequence ID" value="HAA0876186.1"/>
    <property type="molecule type" value="Genomic_DNA"/>
</dbReference>
<dbReference type="GO" id="GO:0140359">
    <property type="term" value="F:ABC-type transporter activity"/>
    <property type="evidence" value="ECO:0007669"/>
    <property type="project" value="InterPro"/>
</dbReference>
<proteinExistence type="predicted"/>
<dbReference type="InterPro" id="IPR017871">
    <property type="entry name" value="ABC_transporter-like_CS"/>
</dbReference>
<dbReference type="EMBL" id="DAARAM010000021">
    <property type="protein sequence ID" value="HAE1619916.1"/>
    <property type="molecule type" value="Genomic_DNA"/>
</dbReference>
<dbReference type="EMBL" id="AALOZJ010000021">
    <property type="protein sequence ID" value="EDB8943758.1"/>
    <property type="molecule type" value="Genomic_DNA"/>
</dbReference>
<evidence type="ECO:0000313" key="11">
    <source>
        <dbReference type="EMBL" id="EBL4739039.1"/>
    </source>
</evidence>
<evidence type="ECO:0000313" key="13">
    <source>
        <dbReference type="EMBL" id="EBO8617094.1"/>
    </source>
</evidence>
<dbReference type="GO" id="GO:0006508">
    <property type="term" value="P:proteolysis"/>
    <property type="evidence" value="ECO:0007669"/>
    <property type="project" value="InterPro"/>
</dbReference>
<keyword evidence="4 29" id="KW-0067">ATP-binding</keyword>
<dbReference type="EMBL" id="DAAFWO010000019">
    <property type="protein sequence ID" value="HAB1822579.1"/>
    <property type="molecule type" value="Genomic_DNA"/>
</dbReference>
<evidence type="ECO:0000259" key="8">
    <source>
        <dbReference type="PROSITE" id="PS50893"/>
    </source>
</evidence>
<name>A0A3R0DCL8_SALIN</name>
<dbReference type="EMBL" id="DAATTN010000017">
    <property type="protein sequence ID" value="HAF0046018.1"/>
    <property type="molecule type" value="Genomic_DNA"/>
</dbReference>
<dbReference type="EMBL" id="AALGHN010000014">
    <property type="protein sequence ID" value="ECY9478656.1"/>
    <property type="molecule type" value="Genomic_DNA"/>
</dbReference>
<evidence type="ECO:0000313" key="39">
    <source>
        <dbReference type="EMBL" id="HAB1724094.1"/>
    </source>
</evidence>
<reference evidence="30" key="5">
    <citation type="submission" date="2018-07" db="EMBL/GenBank/DDBJ databases">
        <authorList>
            <consortium name="NARMS: The National Antimicrobial Resistance Monitoring System"/>
        </authorList>
    </citation>
    <scope>NUCLEOTIDE SEQUENCE</scope>
    <source>
        <strain evidence="30">FSIS1710722</strain>
    </source>
</reference>
<evidence type="ECO:0000313" key="64">
    <source>
        <dbReference type="EMBL" id="HAF7373210.1"/>
    </source>
</evidence>
<feature type="domain" description="Peptidase C39" evidence="10">
    <location>
        <begin position="13"/>
        <end position="132"/>
    </location>
</feature>
<evidence type="ECO:0000313" key="37">
    <source>
        <dbReference type="EMBL" id="HAA0876186.1"/>
    </source>
</evidence>
<dbReference type="EMBL" id="DAAGMV010000019">
    <property type="protein sequence ID" value="HAB3719003.1"/>
    <property type="molecule type" value="Genomic_DNA"/>
</dbReference>
<dbReference type="EMBL" id="DAAHDX010000018">
    <property type="protein sequence ID" value="HAB5735630.1"/>
    <property type="molecule type" value="Genomic_DNA"/>
</dbReference>
<dbReference type="EMBL" id="AALOZA010000019">
    <property type="protein sequence ID" value="EDB8897132.1"/>
    <property type="molecule type" value="Genomic_DNA"/>
</dbReference>
<evidence type="ECO:0000313" key="17">
    <source>
        <dbReference type="EMBL" id="EBZ3924485.1"/>
    </source>
</evidence>
<keyword evidence="6 7" id="KW-0472">Membrane</keyword>
<reference evidence="33" key="4">
    <citation type="submission" date="2018-07" db="EMBL/GenBank/DDBJ databases">
        <authorList>
            <consortium name="PulseNet: The National Subtyping Network for Foodborne Disease Surveillance"/>
            <person name="Tarr C.L."/>
            <person name="Trees E."/>
            <person name="Katz L.S."/>
            <person name="Carleton-Romer H.A."/>
            <person name="Stroika S."/>
            <person name="Kucerova Z."/>
            <person name="Roache K.F."/>
            <person name="Sabol A.L."/>
            <person name="Besser J."/>
            <person name="Gerner-Smidt P."/>
        </authorList>
    </citation>
    <scope>NUCLEOTIDE SEQUENCE</scope>
    <source>
        <strain evidence="33">PNUSAS013018</strain>
    </source>
</reference>
<evidence type="ECO:0000313" key="63">
    <source>
        <dbReference type="EMBL" id="HAF1351233.1"/>
    </source>
</evidence>
<evidence type="ECO:0000313" key="53">
    <source>
        <dbReference type="EMBL" id="HAE1619916.1"/>
    </source>
</evidence>
<reference evidence="65" key="7">
    <citation type="submission" date="2020-04" db="EMBL/GenBank/DDBJ databases">
        <title>The Salmonella enterica Resistant Infantis in Poultry (RIP) Clone Continues to Spread and Recombine in the United States.</title>
        <authorList>
            <person name="Tyson G.H."/>
            <person name="Li C."/>
            <person name="Harrison L."/>
            <person name="Martin G."/>
            <person name="Hsu C.-H."/>
            <person name="Tate H."/>
            <person name="Tran T.-T.T."/>
            <person name="Strain E."/>
            <person name="Zhao S."/>
        </authorList>
    </citation>
    <scope>NUCLEOTIDE SEQUENCE</scope>
    <source>
        <strain evidence="66">CVM N17S973</strain>
        <strain evidence="65">CVM N17S976</strain>
        <plasmid evidence="66">pN17S0973</plasmid>
        <plasmid evidence="65">pN17S0976</plasmid>
    </source>
</reference>
<evidence type="ECO:0000313" key="15">
    <source>
        <dbReference type="EMBL" id="EBX3966669.1"/>
    </source>
</evidence>
<evidence type="ECO:0000256" key="4">
    <source>
        <dbReference type="ARBA" id="ARBA00022840"/>
    </source>
</evidence>
<dbReference type="EMBL" id="AALSGV010000032">
    <property type="protein sequence ID" value="EDC8474195.1"/>
    <property type="molecule type" value="Genomic_DNA"/>
</dbReference>
<evidence type="ECO:0000313" key="19">
    <source>
        <dbReference type="EMBL" id="ECB0126345.1"/>
    </source>
</evidence>
<evidence type="ECO:0000313" key="47">
    <source>
        <dbReference type="EMBL" id="HAB4578870.1"/>
    </source>
</evidence>
<evidence type="ECO:0000313" key="62">
    <source>
        <dbReference type="EMBL" id="HAF1328063.1"/>
    </source>
</evidence>
<dbReference type="Gene3D" id="3.90.70.10">
    <property type="entry name" value="Cysteine proteinases"/>
    <property type="match status" value="1"/>
</dbReference>
<dbReference type="EMBL" id="DAAMKJ010000018">
    <property type="protein sequence ID" value="HAC7055776.1"/>
    <property type="molecule type" value="Genomic_DNA"/>
</dbReference>
<dbReference type="EMBL" id="AAIFWQ010000031">
    <property type="protein sequence ID" value="ECD7998555.1"/>
    <property type="molecule type" value="Genomic_DNA"/>
</dbReference>
<dbReference type="EMBL" id="DAAMGN010000017">
    <property type="protein sequence ID" value="HAC6553856.1"/>
    <property type="molecule type" value="Genomic_DNA"/>
</dbReference>
<evidence type="ECO:0000313" key="41">
    <source>
        <dbReference type="EMBL" id="HAB2264542.1"/>
    </source>
</evidence>
<evidence type="ECO:0000256" key="5">
    <source>
        <dbReference type="ARBA" id="ARBA00022989"/>
    </source>
</evidence>
<evidence type="ECO:0000313" key="54">
    <source>
        <dbReference type="EMBL" id="HAE5291929.1"/>
    </source>
</evidence>
<evidence type="ECO:0000259" key="9">
    <source>
        <dbReference type="PROSITE" id="PS50929"/>
    </source>
</evidence>
<reference evidence="37" key="6">
    <citation type="submission" date="2019-10" db="EMBL/GenBank/DDBJ databases">
        <authorList>
            <consortium name="NCBI Pathogen Detection Project"/>
        </authorList>
    </citation>
    <scope>NUCLEOTIDE SEQUENCE</scope>
    <source>
        <strain evidence="60">07041415_broiler_meat_pESI_ESC-S_2007</strain>
        <strain evidence="50">09051564_79_broiler_meat_pESI_ESC-S_2009</strain>
        <strain evidence="55">12037823_11_broiler_chicken_pESI_CTX_M1_2012</strain>
        <strain evidence="37">13-3055</strain>
        <strain evidence="61">13002124_1_human_pESI_CTX_M1_2013</strain>
        <strain evidence="58">13002124_34_broiler meat_pESI_CTX_M1_2013</strain>
        <strain evidence="64">13065790_185_Pig_pESI_CTX_M1_2013</strain>
        <strain evidence="59">14026835_human_pESI_CTX_M65_2014</strain>
        <strain evidence="54">14035093_human_pESI_CTX_M1_2014</strain>
        <strain evidence="51">14057027_15_broiler_meat_pESI_CTX_M1_2014</strain>
        <strain evidence="38">Salmonella enterica</strain>
    </source>
</reference>
<dbReference type="EMBL" id="DAASGO010000086">
    <property type="protein sequence ID" value="HAE5436365.1"/>
    <property type="molecule type" value="Genomic_DNA"/>
</dbReference>
<dbReference type="GO" id="GO:0005886">
    <property type="term" value="C:plasma membrane"/>
    <property type="evidence" value="ECO:0007669"/>
    <property type="project" value="UniProtKB-SubCell"/>
</dbReference>
<evidence type="ECO:0000313" key="16">
    <source>
        <dbReference type="EMBL" id="EBY7801701.1"/>
    </source>
</evidence>
<dbReference type="EMBL" id="DAAMGU010000018">
    <property type="protein sequence ID" value="HAC6600210.1"/>
    <property type="molecule type" value="Genomic_DNA"/>
</dbReference>
<dbReference type="EMBL" id="AAMHVA010000061">
    <property type="protein sequence ID" value="EDH4948324.1"/>
    <property type="molecule type" value="Genomic_DNA"/>
</dbReference>
<evidence type="ECO:0000313" key="51">
    <source>
        <dbReference type="EMBL" id="HAC6600210.1"/>
    </source>
</evidence>
<gene>
    <name evidence="24" type="ORF">APS00_20865</name>
    <name evidence="25" type="ORF">AVV94_18855</name>
    <name evidence="30" type="ORF">B6H83_23775</name>
    <name evidence="31" type="ORF">B7096_18975</name>
    <name evidence="32" type="ORF">B7906_23815</name>
    <name evidence="26" type="ORF">BCO02_21020</name>
    <name evidence="27" type="ORF">BCO11_21035</name>
    <name evidence="28" type="ORF">BCO24_20180</name>
    <name evidence="29" type="ORF">BKZ14_23820</name>
    <name evidence="33" type="ORF">CBY70_23550</name>
    <name evidence="34" type="ORF">CCQ00_19570</name>
    <name evidence="35" type="ORF">CDE48_22545</name>
    <name evidence="36" type="ORF">CFG52_19195</name>
    <name evidence="16" type="ORF">D6K77_15745</name>
    <name evidence="66" type="ORF">D7G20_22730</name>
    <name evidence="65" type="ORF">D7G23_24530</name>
    <name evidence="15" type="ORF">DRV51_23050</name>
    <name evidence="14" type="ORF">DRX68_22985</name>
    <name evidence="23" type="ORF">DZ830_25205</name>
    <name evidence="22" type="ORF">E4A09_22340</name>
    <name evidence="17" type="ORF">EBC42_22805</name>
    <name evidence="18" type="ORF">EI356_18835</name>
    <name evidence="13" type="ORF">EK920_23570</name>
    <name evidence="12" type="ORF">EQ866_23850</name>
    <name evidence="19" type="ORF">EUQ70_22475</name>
    <name evidence="20" type="ORF">EZK84_24580</name>
    <name evidence="11" type="ORF">FDA00_24150</name>
    <name evidence="21" type="ORF">FKX15_22140</name>
    <name evidence="50" type="ORF">G0B50_22295</name>
    <name evidence="51" type="ORF">G0B53_22725</name>
    <name evidence="52" type="ORF">G0E12_21060</name>
    <name evidence="53" type="ORF">G2983_21585</name>
    <name evidence="60" type="ORF">G4216_004243</name>
    <name evidence="59" type="ORF">G4217_004753</name>
    <name evidence="55" type="ORF">G4G82_004337</name>
    <name evidence="54" type="ORF">G4G86_004350</name>
    <name evidence="57" type="ORF">G4J40_004238</name>
    <name evidence="56" type="ORF">G4K06_004821</name>
    <name evidence="58" type="ORF">G4Q07_004300</name>
    <name evidence="63" type="ORF">G9F95_004832</name>
    <name evidence="62" type="ORF">G9G59_004358</name>
    <name evidence="61" type="ORF">G9W71_004351</name>
    <name evidence="64" type="ORF">G9Y62_004402</name>
    <name evidence="48" type="ORF">GB230_20630</name>
    <name evidence="41" type="ORF">GB310_21055</name>
    <name evidence="49" type="ORF">GB553_21455</name>
    <name evidence="42" type="ORF">GBW26_16375</name>
    <name evidence="43" type="ORF">GBW98_20445</name>
    <name evidence="44" type="ORF">GBX42_21655</name>
    <name evidence="39" type="ORF">GBX99_20830</name>
    <name evidence="45" type="ORF">GBY47_21275</name>
    <name evidence="38" type="ORF">GBY48_19980</name>
    <name evidence="46" type="ORF">GBY68_23540</name>
    <name evidence="47" type="ORF">GBY81_23680</name>
    <name evidence="40" type="ORF">GBY90_21955</name>
    <name evidence="37" type="ORF">GDL33_22635</name>
</gene>
<evidence type="ECO:0000313" key="46">
    <source>
        <dbReference type="EMBL" id="HAB4489852.1"/>
    </source>
</evidence>
<accession>A0A3R0DCL8</accession>
<dbReference type="EMBL" id="AAMIZD010000017">
    <property type="protein sequence ID" value="EDH8388994.1"/>
    <property type="molecule type" value="Genomic_DNA"/>
</dbReference>
<dbReference type="EMBL" id="AAMKJR010000025">
    <property type="protein sequence ID" value="EDI2673690.1"/>
    <property type="molecule type" value="Genomic_DNA"/>
</dbReference>
<dbReference type="EMBL" id="AAHLCX010000034">
    <property type="protein sequence ID" value="EBX3966669.1"/>
    <property type="molecule type" value="Genomic_DNA"/>
</dbReference>
<geneLocation type="plasmid" evidence="66">
    <name>pN17S0973</name>
</geneLocation>
<evidence type="ECO:0000313" key="25">
    <source>
        <dbReference type="EMBL" id="ECY9478656.1"/>
    </source>
</evidence>
<evidence type="ECO:0000313" key="33">
    <source>
        <dbReference type="EMBL" id="EDH4948324.1"/>
    </source>
</evidence>
<evidence type="ECO:0000313" key="12">
    <source>
        <dbReference type="EMBL" id="EBM7866464.1"/>
    </source>
</evidence>
<dbReference type="Pfam" id="PF00005">
    <property type="entry name" value="ABC_tran"/>
    <property type="match status" value="1"/>
</dbReference>
<dbReference type="InterPro" id="IPR003593">
    <property type="entry name" value="AAA+_ATPase"/>
</dbReference>
<feature type="transmembrane region" description="Helical" evidence="7">
    <location>
        <begin position="301"/>
        <end position="323"/>
    </location>
</feature>
<dbReference type="EMBL" id="AAFZEX010000073">
    <property type="protein sequence ID" value="EBL4739039.1"/>
    <property type="molecule type" value="Genomic_DNA"/>
</dbReference>
<dbReference type="GO" id="GO:0016887">
    <property type="term" value="F:ATP hydrolysis activity"/>
    <property type="evidence" value="ECO:0007669"/>
    <property type="project" value="InterPro"/>
</dbReference>
<evidence type="ECO:0000313" key="30">
    <source>
        <dbReference type="EMBL" id="EDG1267774.1"/>
    </source>
</evidence>
<dbReference type="InterPro" id="IPR011527">
    <property type="entry name" value="ABC1_TM_dom"/>
</dbReference>
<dbReference type="Gene3D" id="3.40.50.300">
    <property type="entry name" value="P-loop containing nucleotide triphosphate hydrolases"/>
    <property type="match status" value="1"/>
</dbReference>
<dbReference type="EMBL" id="CP052802">
    <property type="protein sequence ID" value="QJV35769.1"/>
    <property type="molecule type" value="Genomic_DNA"/>
</dbReference>
<dbReference type="EMBL" id="AAMDBK010000048">
    <property type="protein sequence ID" value="EDG1267774.1"/>
    <property type="molecule type" value="Genomic_DNA"/>
</dbReference>
<dbReference type="EMBL" id="DAAGUF010000111">
    <property type="protein sequence ID" value="HAB4578870.1"/>
    <property type="molecule type" value="Genomic_DNA"/>
</dbReference>
<dbReference type="AlphaFoldDB" id="A0A3R0DCL8"/>
<evidence type="ECO:0000313" key="55">
    <source>
        <dbReference type="EMBL" id="HAE5305765.1"/>
    </source>
</evidence>
<dbReference type="EMBL" id="AAIGEA010000036">
    <property type="protein sequence ID" value="ECD8866755.1"/>
    <property type="molecule type" value="Genomic_DNA"/>
</dbReference>
<keyword evidence="2 7" id="KW-0812">Transmembrane</keyword>
<dbReference type="EMBL" id="DAATTM010000032">
    <property type="protein sequence ID" value="HAF0041694.1"/>
    <property type="molecule type" value="Genomic_DNA"/>
</dbReference>
<dbReference type="EMBL" id="CP052804">
    <property type="protein sequence ID" value="QJV40152.1"/>
    <property type="molecule type" value="Genomic_DNA"/>
</dbReference>
<dbReference type="EMBL" id="AAHYAN010000076">
    <property type="protein sequence ID" value="ECB5813299.1"/>
    <property type="molecule type" value="Genomic_DNA"/>
</dbReference>
<dbReference type="PROSITE" id="PS00211">
    <property type="entry name" value="ABC_TRANSPORTER_1"/>
    <property type="match status" value="1"/>
</dbReference>
<feature type="transmembrane region" description="Helical" evidence="7">
    <location>
        <begin position="277"/>
        <end position="295"/>
    </location>
</feature>
<evidence type="ECO:0000313" key="42">
    <source>
        <dbReference type="EMBL" id="HAB3678472.1"/>
    </source>
</evidence>
<dbReference type="EMBL" id="DAAUEJ010000061">
    <property type="protein sequence ID" value="HAF1351233.1"/>
    <property type="molecule type" value="Genomic_DNA"/>
</dbReference>
<evidence type="ECO:0000313" key="31">
    <source>
        <dbReference type="EMBL" id="EDG6140257.1"/>
    </source>
</evidence>
<evidence type="ECO:0000313" key="58">
    <source>
        <dbReference type="EMBL" id="HAE7979670.1"/>
    </source>
</evidence>
<evidence type="ECO:0000313" key="66">
    <source>
        <dbReference type="EMBL" id="QJV40152.1"/>
    </source>
</evidence>
<dbReference type="EMBL" id="DAATVX010000018">
    <property type="protein sequence ID" value="HAF0343249.1"/>
    <property type="molecule type" value="Genomic_DNA"/>
</dbReference>
<evidence type="ECO:0000313" key="59">
    <source>
        <dbReference type="EMBL" id="HAF0041694.1"/>
    </source>
</evidence>
<dbReference type="SUPFAM" id="SSF90123">
    <property type="entry name" value="ABC transporter transmembrane region"/>
    <property type="match status" value="1"/>
</dbReference>
<organism evidence="24">
    <name type="scientific">Salmonella infantis</name>
    <dbReference type="NCBI Taxonomy" id="595"/>
    <lineage>
        <taxon>Bacteria</taxon>
        <taxon>Pseudomonadati</taxon>
        <taxon>Pseudomonadota</taxon>
        <taxon>Gammaproteobacteria</taxon>
        <taxon>Enterobacterales</taxon>
        <taxon>Enterobacteriaceae</taxon>
        <taxon>Salmonella</taxon>
    </lineage>
</organism>
<dbReference type="InterPro" id="IPR003439">
    <property type="entry name" value="ABC_transporter-like_ATP-bd"/>
</dbReference>
<evidence type="ECO:0000256" key="7">
    <source>
        <dbReference type="SAM" id="Phobius"/>
    </source>
</evidence>
<dbReference type="EMBL" id="AAHQZD010000037">
    <property type="protein sequence ID" value="EBZ3924485.1"/>
    <property type="molecule type" value="Genomic_DNA"/>
</dbReference>
<reference evidence="37" key="1">
    <citation type="journal article" date="2018" name="Genome Biol.">
        <title>SKESA: strategic k-mer extension for scrupulous assemblies.</title>
        <authorList>
            <person name="Souvorov A."/>
            <person name="Agarwala R."/>
            <person name="Lipman D.J."/>
        </authorList>
    </citation>
    <scope>NUCLEOTIDE SEQUENCE</scope>
    <source>
        <strain evidence="60">07041415_broiler_meat_pESI_ESC-S_2007</strain>
        <strain evidence="50">09051564_79_broiler_meat_pESI_ESC-S_2009</strain>
        <strain evidence="55">12037823_11_broiler_chicken_pESI_CTX_M1_2012</strain>
        <strain evidence="37">13-3055</strain>
        <strain evidence="61">13002124_1_human_pESI_CTX_M1_2013</strain>
        <strain evidence="58">13002124_34_broiler meat_pESI_CTX_M1_2013</strain>
        <strain evidence="64">13065790_185_Pig_pESI_CTX_M1_2013</strain>
        <strain evidence="59">14026835_human_pESI_CTX_M65_2014</strain>
        <strain evidence="54">14035093_human_pESI_CTX_M1_2014</strain>
        <strain evidence="51">14057027_15_broiler_meat_pESI_CTX_M1_2014</strain>
        <strain evidence="38">Salmonella enterica</strain>
    </source>
</reference>
<dbReference type="EMBL" id="AALOYY010000022">
    <property type="protein sequence ID" value="EDB8864191.1"/>
    <property type="molecule type" value="Genomic_DNA"/>
</dbReference>
<dbReference type="GO" id="GO:0005524">
    <property type="term" value="F:ATP binding"/>
    <property type="evidence" value="ECO:0007669"/>
    <property type="project" value="UniProtKB-KW"/>
</dbReference>
<evidence type="ECO:0000313" key="20">
    <source>
        <dbReference type="EMBL" id="ECB5813299.1"/>
    </source>
</evidence>
<dbReference type="Pfam" id="PF03412">
    <property type="entry name" value="Peptidase_C39"/>
    <property type="match status" value="1"/>
</dbReference>
<dbReference type="EMBL" id="DAAGQM010000021">
    <property type="protein sequence ID" value="HAB4151784.1"/>
    <property type="molecule type" value="Genomic_DNA"/>
</dbReference>
<evidence type="ECO:0000313" key="65">
    <source>
        <dbReference type="EMBL" id="QJV35769.1"/>
    </source>
</evidence>
<dbReference type="InterPro" id="IPR005074">
    <property type="entry name" value="Peptidase_C39"/>
</dbReference>
<evidence type="ECO:0000313" key="21">
    <source>
        <dbReference type="EMBL" id="ECD7998555.1"/>
    </source>
</evidence>
<evidence type="ECO:0000313" key="28">
    <source>
        <dbReference type="EMBL" id="EDB8943758.1"/>
    </source>
</evidence>
<evidence type="ECO:0000313" key="23">
    <source>
        <dbReference type="EMBL" id="ECV1009397.1"/>
    </source>
</evidence>
<reference evidence="24" key="3">
    <citation type="submission" date="2018-07" db="EMBL/GenBank/DDBJ databases">
        <authorList>
            <consortium name="GenomeTrakr network: Whole genome sequencing for foodborne pathogen traceback"/>
        </authorList>
    </citation>
    <scope>NUCLEOTIDE SEQUENCE</scope>
    <source>
        <strain evidence="26">CFSAN037700</strain>
        <strain evidence="27">CFSAN037709</strain>
        <strain evidence="28">CFSAN037722</strain>
        <strain evidence="11">FSIS11920420</strain>
        <strain evidence="24">FSIS1504604</strain>
        <strain evidence="25">FSIS1505305</strain>
        <strain evidence="29">FSIS1607987</strain>
        <strain evidence="31">FSIS1700006</strain>
        <strain evidence="34">FSIS1701215</strain>
        <strain evidence="35">FSIS1701557</strain>
        <strain evidence="36">FSIS1702006</strain>
        <strain evidence="32">FSIS1710673</strain>
        <strain evidence="23">FSIS21821917</strain>
        <strain evidence="13">FSIS21823015</strain>
        <strain evidence="20">FSIS21923591</strain>
        <strain evidence="18">FSIS31801318</strain>
        <strain evidence="12">FSIS31901417</strain>
    </source>
</reference>